<protein>
    <submittedName>
        <fullName evidence="1">Uncharacterized protein</fullName>
    </submittedName>
</protein>
<dbReference type="AlphaFoldDB" id="A0A7S7NUQ8"/>
<dbReference type="Proteomes" id="UP000593892">
    <property type="component" value="Chromosome"/>
</dbReference>
<evidence type="ECO:0000313" key="2">
    <source>
        <dbReference type="Proteomes" id="UP000593892"/>
    </source>
</evidence>
<dbReference type="EMBL" id="CP063849">
    <property type="protein sequence ID" value="QOY90185.1"/>
    <property type="molecule type" value="Genomic_DNA"/>
</dbReference>
<name>A0A7S7NUQ8_PALFE</name>
<accession>A0A7S7NUQ8</accession>
<organism evidence="1 2">
    <name type="scientific">Paludibaculum fermentans</name>
    <dbReference type="NCBI Taxonomy" id="1473598"/>
    <lineage>
        <taxon>Bacteria</taxon>
        <taxon>Pseudomonadati</taxon>
        <taxon>Acidobacteriota</taxon>
        <taxon>Terriglobia</taxon>
        <taxon>Bryobacterales</taxon>
        <taxon>Bryobacteraceae</taxon>
        <taxon>Paludibaculum</taxon>
    </lineage>
</organism>
<evidence type="ECO:0000313" key="1">
    <source>
        <dbReference type="EMBL" id="QOY90185.1"/>
    </source>
</evidence>
<reference evidence="1 2" key="1">
    <citation type="submission" date="2020-10" db="EMBL/GenBank/DDBJ databases">
        <title>Complete genome sequence of Paludibaculum fermentans P105T, a facultatively anaerobic acidobacterium capable of dissimilatory Fe(III) reduction.</title>
        <authorList>
            <person name="Dedysh S.N."/>
            <person name="Beletsky A.V."/>
            <person name="Kulichevskaya I.S."/>
            <person name="Mardanov A.V."/>
            <person name="Ravin N.V."/>
        </authorList>
    </citation>
    <scope>NUCLEOTIDE SEQUENCE [LARGE SCALE GENOMIC DNA]</scope>
    <source>
        <strain evidence="1 2">P105</strain>
    </source>
</reference>
<keyword evidence="2" id="KW-1185">Reference proteome</keyword>
<sequence>MGGGGGFAVVLRWVCSLKNGSGFGGRGGWDEFDGQSVEGALDAAGVGLDPAGVAVEGLDEADLAEDPLGGDGFVAAAVLDAGVEEGTLAAFVEACVALEHVEFEGEGAALRVGDIAGGGFGDGSEVGFDASRHLVVGGVGSGAAGVAGGGGFAGEGAGAGGFAGVGAIGGKALFRDVGCWHGMVLSALRLGPGGLSVGIEALDEA</sequence>
<proteinExistence type="predicted"/>
<dbReference type="RefSeq" id="WP_194451850.1">
    <property type="nucleotide sequence ID" value="NZ_CP063849.1"/>
</dbReference>
<gene>
    <name evidence="1" type="ORF">IRI77_09590</name>
</gene>
<dbReference type="KEGG" id="pfer:IRI77_09590"/>